<feature type="compositionally biased region" description="Gly residues" evidence="1">
    <location>
        <begin position="380"/>
        <end position="409"/>
    </location>
</feature>
<dbReference type="EMBL" id="SPSB01000001">
    <property type="protein sequence ID" value="TFV97682.1"/>
    <property type="molecule type" value="Genomic_DNA"/>
</dbReference>
<feature type="region of interest" description="Disordered" evidence="1">
    <location>
        <begin position="379"/>
        <end position="409"/>
    </location>
</feature>
<proteinExistence type="predicted"/>
<reference evidence="2 3" key="1">
    <citation type="submission" date="2019-03" db="EMBL/GenBank/DDBJ databases">
        <title>Algoriphagus sp. nov, a new strain isolated from root system soil of mangrove plant Kandelia.</title>
        <authorList>
            <person name="Yin Q."/>
            <person name="Wang K."/>
            <person name="Song Z."/>
        </authorList>
    </citation>
    <scope>NUCLEOTIDE SEQUENCE [LARGE SCALE GENOMIC DNA]</scope>
    <source>
        <strain evidence="2 3">XY-J91</strain>
    </source>
</reference>
<evidence type="ECO:0000313" key="2">
    <source>
        <dbReference type="EMBL" id="TFV97682.1"/>
    </source>
</evidence>
<dbReference type="OrthoDB" id="1426398at2"/>
<keyword evidence="3" id="KW-1185">Reference proteome</keyword>
<dbReference type="AlphaFoldDB" id="A0A4Y9R180"/>
<sequence>MKTLKPILTLVFVLTNILVFTSCDLDRMAELNENIVAENNNDPNINPFDPDGAAFRKGDESSVTHNLSFPVIWAEGTPKTLRTLPGDYEPGYVKLDGEYWYVWDEDPADPSYPVLSCLPVDGEDLCYPDDREDVYKAWVQKDANNFWQADAENAIGIVEVDVLDWGDNLESVDWYLTSKVRTEVVLYDNHEGATPLRQYLMRHVSGWGSDELHGLQTDLDNNPLMGPGDQATIYSEHARFTIQKITSETPELTWNAETSAWEGDALPPVFSGAVWEAGDGPGYYNAEINIKGKIIYGYTWDVKRANDGMGVYRLTFSFDDNDNSDVTTALNTFFTGSTVLAGSEPEEPGEISASEEGGGAAPVIDHVQNITYIDINILGNKGGGKGGKGTDVGTPGKGGNGGNGGKPSN</sequence>
<accession>A0A4Y9R180</accession>
<gene>
    <name evidence="2" type="ORF">E4S40_03290</name>
</gene>
<comment type="caution">
    <text evidence="2">The sequence shown here is derived from an EMBL/GenBank/DDBJ whole genome shotgun (WGS) entry which is preliminary data.</text>
</comment>
<evidence type="ECO:0000313" key="3">
    <source>
        <dbReference type="Proteomes" id="UP000297647"/>
    </source>
</evidence>
<dbReference type="Proteomes" id="UP000297647">
    <property type="component" value="Unassembled WGS sequence"/>
</dbReference>
<name>A0A4Y9R180_9BACT</name>
<evidence type="ECO:0000256" key="1">
    <source>
        <dbReference type="SAM" id="MobiDB-lite"/>
    </source>
</evidence>
<organism evidence="2 3">
    <name type="scientific">Algoriphagus kandeliae</name>
    <dbReference type="NCBI Taxonomy" id="2562278"/>
    <lineage>
        <taxon>Bacteria</taxon>
        <taxon>Pseudomonadati</taxon>
        <taxon>Bacteroidota</taxon>
        <taxon>Cytophagia</taxon>
        <taxon>Cytophagales</taxon>
        <taxon>Cyclobacteriaceae</taxon>
        <taxon>Algoriphagus</taxon>
    </lineage>
</organism>
<dbReference type="PROSITE" id="PS51257">
    <property type="entry name" value="PROKAR_LIPOPROTEIN"/>
    <property type="match status" value="1"/>
</dbReference>
<protein>
    <submittedName>
        <fullName evidence="2">Uncharacterized protein</fullName>
    </submittedName>
</protein>
<dbReference type="RefSeq" id="WP_135070791.1">
    <property type="nucleotide sequence ID" value="NZ_SPSB01000001.1"/>
</dbReference>